<dbReference type="AlphaFoldDB" id="A0AA36GJR2"/>
<organism evidence="1 2">
    <name type="scientific">Cylicocyclus nassatus</name>
    <name type="common">Nematode worm</name>
    <dbReference type="NCBI Taxonomy" id="53992"/>
    <lineage>
        <taxon>Eukaryota</taxon>
        <taxon>Metazoa</taxon>
        <taxon>Ecdysozoa</taxon>
        <taxon>Nematoda</taxon>
        <taxon>Chromadorea</taxon>
        <taxon>Rhabditida</taxon>
        <taxon>Rhabditina</taxon>
        <taxon>Rhabditomorpha</taxon>
        <taxon>Strongyloidea</taxon>
        <taxon>Strongylidae</taxon>
        <taxon>Cylicocyclus</taxon>
    </lineage>
</organism>
<evidence type="ECO:0000313" key="2">
    <source>
        <dbReference type="Proteomes" id="UP001176961"/>
    </source>
</evidence>
<name>A0AA36GJR2_CYLNA</name>
<dbReference type="Proteomes" id="UP001176961">
    <property type="component" value="Unassembled WGS sequence"/>
</dbReference>
<accession>A0AA36GJR2</accession>
<proteinExistence type="predicted"/>
<evidence type="ECO:0000313" key="1">
    <source>
        <dbReference type="EMBL" id="CAJ0589525.1"/>
    </source>
</evidence>
<dbReference type="EMBL" id="CATQJL010000001">
    <property type="protein sequence ID" value="CAJ0589525.1"/>
    <property type="molecule type" value="Genomic_DNA"/>
</dbReference>
<gene>
    <name evidence="1" type="ORF">CYNAS_LOCUS1508</name>
</gene>
<comment type="caution">
    <text evidence="1">The sequence shown here is derived from an EMBL/GenBank/DDBJ whole genome shotgun (WGS) entry which is preliminary data.</text>
</comment>
<sequence length="93" mass="10627">MDNRMRFPYLNVVHKRCTLYAVGCASTVAVKGPQHCFTTVIALLCPYYVKRLSPNFVSLTGCFAKLRLYFEVSCATLIYEQHLTSKINHMMSN</sequence>
<keyword evidence="2" id="KW-1185">Reference proteome</keyword>
<protein>
    <submittedName>
        <fullName evidence="1">Uncharacterized protein</fullName>
    </submittedName>
</protein>
<reference evidence="1" key="1">
    <citation type="submission" date="2023-07" db="EMBL/GenBank/DDBJ databases">
        <authorList>
            <consortium name="CYATHOMIX"/>
        </authorList>
    </citation>
    <scope>NUCLEOTIDE SEQUENCE</scope>
    <source>
        <strain evidence="1">N/A</strain>
    </source>
</reference>